<accession>A0A1S3WNI7</accession>
<dbReference type="RefSeq" id="XP_016047920.2">
    <property type="nucleotide sequence ID" value="XM_016192434.2"/>
</dbReference>
<dbReference type="InParanoid" id="A0A1S3WNI7"/>
<evidence type="ECO:0000313" key="3">
    <source>
        <dbReference type="Proteomes" id="UP001652624"/>
    </source>
</evidence>
<dbReference type="eggNOG" id="KOG4297">
    <property type="taxonomic scope" value="Eukaryota"/>
</dbReference>
<dbReference type="PANTHER" id="PTHR22803">
    <property type="entry name" value="MANNOSE, PHOSPHOLIPASE, LECTIN RECEPTOR RELATED"/>
    <property type="match status" value="1"/>
</dbReference>
<dbReference type="GO" id="GO:0030246">
    <property type="term" value="F:carbohydrate binding"/>
    <property type="evidence" value="ECO:0007669"/>
    <property type="project" value="UniProtKB-KW"/>
</dbReference>
<organism evidence="3 4">
    <name type="scientific">Erinaceus europaeus</name>
    <name type="common">Western European hedgehog</name>
    <dbReference type="NCBI Taxonomy" id="9365"/>
    <lineage>
        <taxon>Eukaryota</taxon>
        <taxon>Metazoa</taxon>
        <taxon>Chordata</taxon>
        <taxon>Craniata</taxon>
        <taxon>Vertebrata</taxon>
        <taxon>Euteleostomi</taxon>
        <taxon>Mammalia</taxon>
        <taxon>Eutheria</taxon>
        <taxon>Laurasiatheria</taxon>
        <taxon>Eulipotyphla</taxon>
        <taxon>Erinaceidae</taxon>
        <taxon>Erinaceinae</taxon>
        <taxon>Erinaceus</taxon>
    </lineage>
</organism>
<proteinExistence type="predicted"/>
<reference evidence="4" key="1">
    <citation type="submission" date="2025-08" db="UniProtKB">
        <authorList>
            <consortium name="RefSeq"/>
        </authorList>
    </citation>
    <scope>IDENTIFICATION</scope>
</reference>
<name>A0A1S3WNI7_ERIEU</name>
<dbReference type="OrthoDB" id="8950604at2759"/>
<dbReference type="FunCoup" id="A0A1S3WNI7">
    <property type="interactions" value="180"/>
</dbReference>
<dbReference type="InterPro" id="IPR050111">
    <property type="entry name" value="C-type_lectin/snaclec_domain"/>
</dbReference>
<dbReference type="AlphaFoldDB" id="A0A1S3WNI7"/>
<dbReference type="SMART" id="SM00034">
    <property type="entry name" value="CLECT"/>
    <property type="match status" value="1"/>
</dbReference>
<protein>
    <submittedName>
        <fullName evidence="4">CD209 antigen-like isoform X1</fullName>
    </submittedName>
</protein>
<sequence>MAEMHSSEEPGGYAVAAHQIQSSLEGIREQVAQMNITLTALCYPCPRGWEHFEESCYFFSRSQKTWEASVAACQNLKAQLVIINSEAEERFLQAWEVRNKKRTWIGLSDQHHEGSWHWVDGTPLQLSFWNEGEPNNISEEDCAEYFVDGWNDSLCHLEKACICEKASSPCQPL</sequence>
<dbReference type="InterPro" id="IPR033989">
    <property type="entry name" value="CD209-like_CTLD"/>
</dbReference>
<keyword evidence="3" id="KW-1185">Reference proteome</keyword>
<dbReference type="PROSITE" id="PS50041">
    <property type="entry name" value="C_TYPE_LECTIN_2"/>
    <property type="match status" value="1"/>
</dbReference>
<evidence type="ECO:0000259" key="2">
    <source>
        <dbReference type="PROSITE" id="PS50041"/>
    </source>
</evidence>
<dbReference type="CDD" id="cd03590">
    <property type="entry name" value="CLECT_DC-SIGN_like"/>
    <property type="match status" value="1"/>
</dbReference>
<keyword evidence="1" id="KW-0430">Lectin</keyword>
<evidence type="ECO:0000313" key="4">
    <source>
        <dbReference type="RefSeq" id="XP_016047920.2"/>
    </source>
</evidence>
<dbReference type="InterPro" id="IPR016186">
    <property type="entry name" value="C-type_lectin-like/link_sf"/>
</dbReference>
<evidence type="ECO:0000256" key="1">
    <source>
        <dbReference type="ARBA" id="ARBA00022734"/>
    </source>
</evidence>
<feature type="domain" description="C-type lectin" evidence="2">
    <location>
        <begin position="52"/>
        <end position="164"/>
    </location>
</feature>
<dbReference type="GeneID" id="103122260"/>
<dbReference type="Pfam" id="PF00059">
    <property type="entry name" value="Lectin_C"/>
    <property type="match status" value="1"/>
</dbReference>
<dbReference type="InterPro" id="IPR001304">
    <property type="entry name" value="C-type_lectin-like"/>
</dbReference>
<dbReference type="InterPro" id="IPR016187">
    <property type="entry name" value="CTDL_fold"/>
</dbReference>
<gene>
    <name evidence="4" type="primary">LOC103122260</name>
</gene>
<dbReference type="Proteomes" id="UP001652624">
    <property type="component" value="Chromosome 23"/>
</dbReference>
<dbReference type="SUPFAM" id="SSF56436">
    <property type="entry name" value="C-type lectin-like"/>
    <property type="match status" value="1"/>
</dbReference>
<dbReference type="Gene3D" id="3.10.100.10">
    <property type="entry name" value="Mannose-Binding Protein A, subunit A"/>
    <property type="match status" value="1"/>
</dbReference>